<dbReference type="InterPro" id="IPR050126">
    <property type="entry name" value="Ap4A_hydrolase"/>
</dbReference>
<dbReference type="RefSeq" id="WP_044411086.1">
    <property type="nucleotide sequence ID" value="NZ_JXXE01000251.1"/>
</dbReference>
<feature type="domain" description="Calcineurin-like phosphoesterase" evidence="2">
    <location>
        <begin position="1"/>
        <end position="181"/>
    </location>
</feature>
<evidence type="ECO:0000313" key="4">
    <source>
        <dbReference type="Proteomes" id="UP000032515"/>
    </source>
</evidence>
<dbReference type="Pfam" id="PF12850">
    <property type="entry name" value="Metallophos_2"/>
    <property type="match status" value="1"/>
</dbReference>
<protein>
    <submittedName>
        <fullName evidence="3">Metallophosphoesterase</fullName>
    </submittedName>
</protein>
<dbReference type="Gene3D" id="3.60.21.10">
    <property type="match status" value="1"/>
</dbReference>
<dbReference type="PANTHER" id="PTHR42850:SF2">
    <property type="entry name" value="BLL5683 PROTEIN"/>
    <property type="match status" value="1"/>
</dbReference>
<dbReference type="PIRSF" id="PIRSF000883">
    <property type="entry name" value="Pesterase_MJ0912"/>
    <property type="match status" value="1"/>
</dbReference>
<evidence type="ECO:0000259" key="2">
    <source>
        <dbReference type="Pfam" id="PF12850"/>
    </source>
</evidence>
<dbReference type="InterPro" id="IPR024654">
    <property type="entry name" value="Calcineurin-like_PHP_lpxH"/>
</dbReference>
<organism evidence="3 4">
    <name type="scientific">Rhodopseudomonas palustris</name>
    <dbReference type="NCBI Taxonomy" id="1076"/>
    <lineage>
        <taxon>Bacteria</taxon>
        <taxon>Pseudomonadati</taxon>
        <taxon>Pseudomonadota</taxon>
        <taxon>Alphaproteobacteria</taxon>
        <taxon>Hyphomicrobiales</taxon>
        <taxon>Nitrobacteraceae</taxon>
        <taxon>Rhodopseudomonas</taxon>
    </lineage>
</organism>
<dbReference type="CDD" id="cd00838">
    <property type="entry name" value="MPP_superfamily"/>
    <property type="match status" value="1"/>
</dbReference>
<comment type="similarity">
    <text evidence="1">Belongs to the metallophosphoesterase superfamily. YfcE family.</text>
</comment>
<dbReference type="PANTHER" id="PTHR42850">
    <property type="entry name" value="METALLOPHOSPHOESTERASE"/>
    <property type="match status" value="1"/>
</dbReference>
<dbReference type="GO" id="GO:0016791">
    <property type="term" value="F:phosphatase activity"/>
    <property type="evidence" value="ECO:0007669"/>
    <property type="project" value="TreeGrafter"/>
</dbReference>
<dbReference type="Proteomes" id="UP000032515">
    <property type="component" value="Unassembled WGS sequence"/>
</dbReference>
<dbReference type="InterPro" id="IPR029052">
    <property type="entry name" value="Metallo-depent_PP-like"/>
</dbReference>
<dbReference type="EMBL" id="JXXE01000251">
    <property type="protein sequence ID" value="KIZ42527.1"/>
    <property type="molecule type" value="Genomic_DNA"/>
</dbReference>
<dbReference type="PATRIC" id="fig|1076.23.peg.2635"/>
<proteinExistence type="inferred from homology"/>
<dbReference type="OrthoDB" id="9813918at2"/>
<dbReference type="GO" id="GO:0005737">
    <property type="term" value="C:cytoplasm"/>
    <property type="evidence" value="ECO:0007669"/>
    <property type="project" value="TreeGrafter"/>
</dbReference>
<name>A0A0D7ESW0_RHOPL</name>
<accession>A0A0D7ESW0</accession>
<comment type="caution">
    <text evidence="3">The sequence shown here is derived from an EMBL/GenBank/DDBJ whole genome shotgun (WGS) entry which is preliminary data.</text>
</comment>
<dbReference type="AlphaFoldDB" id="A0A0D7ESW0"/>
<evidence type="ECO:0000313" key="3">
    <source>
        <dbReference type="EMBL" id="KIZ42527.1"/>
    </source>
</evidence>
<reference evidence="3 4" key="1">
    <citation type="submission" date="2014-11" db="EMBL/GenBank/DDBJ databases">
        <title>Genomics and ecophysiology of heterotrophic nitrogen fixing bacteria isolated from estuarine surface water.</title>
        <authorList>
            <person name="Bentzon-Tilia M."/>
            <person name="Severin I."/>
            <person name="Hansen L.H."/>
            <person name="Riemann L."/>
        </authorList>
    </citation>
    <scope>NUCLEOTIDE SEQUENCE [LARGE SCALE GENOMIC DNA]</scope>
    <source>
        <strain evidence="3 4">BAL398</strain>
    </source>
</reference>
<evidence type="ECO:0000256" key="1">
    <source>
        <dbReference type="ARBA" id="ARBA00008950"/>
    </source>
</evidence>
<gene>
    <name evidence="3" type="ORF">OO17_12755</name>
</gene>
<dbReference type="SUPFAM" id="SSF56300">
    <property type="entry name" value="Metallo-dependent phosphatases"/>
    <property type="match status" value="1"/>
</dbReference>
<dbReference type="InterPro" id="IPR011152">
    <property type="entry name" value="Pesterase_MJ0912"/>
</dbReference>
<sequence length="252" mass="27465">MRFAVIADVHGNYLALEAVLADIRAQGIDDIVNLGDMASGPLDARRTMDIFMTLDAVHVRGNHDRYLIEQLPEKMGSWDRTAYQQLDAAHLDWLRRVPNTAIYRDQVFCCHATPAHDETYWLDAVSPDGTVGIASLASIEQAAAGISQSLILCAHTHIPRAVRLGDGRLVVNPGSAGCPGYRDTHPYPHVVQAGMPDPSYAVLELVAGRWQVSFRLVPYDHDAMAALARHNGRPELAGPLATGWVIQGASTD</sequence>